<dbReference type="GO" id="GO:0015629">
    <property type="term" value="C:actin cytoskeleton"/>
    <property type="evidence" value="ECO:0007669"/>
    <property type="project" value="TreeGrafter"/>
</dbReference>
<dbReference type="Pfam" id="PF07647">
    <property type="entry name" value="SAM_2"/>
    <property type="match status" value="1"/>
</dbReference>
<dbReference type="AlphaFoldDB" id="A0A087SZ53"/>
<feature type="region of interest" description="Disordered" evidence="4">
    <location>
        <begin position="382"/>
        <end position="414"/>
    </location>
</feature>
<feature type="region of interest" description="Disordered" evidence="4">
    <location>
        <begin position="149"/>
        <end position="198"/>
    </location>
</feature>
<keyword evidence="1" id="KW-0597">Phosphoprotein</keyword>
<evidence type="ECO:0000313" key="7">
    <source>
        <dbReference type="Proteomes" id="UP000054359"/>
    </source>
</evidence>
<evidence type="ECO:0000256" key="1">
    <source>
        <dbReference type="ARBA" id="ARBA00022553"/>
    </source>
</evidence>
<keyword evidence="7" id="KW-1185">Reference proteome</keyword>
<dbReference type="GO" id="GO:0031175">
    <property type="term" value="P:neuron projection development"/>
    <property type="evidence" value="ECO:0007669"/>
    <property type="project" value="TreeGrafter"/>
</dbReference>
<dbReference type="GO" id="GO:0007015">
    <property type="term" value="P:actin filament organization"/>
    <property type="evidence" value="ECO:0007669"/>
    <property type="project" value="TreeGrafter"/>
</dbReference>
<dbReference type="EMBL" id="KK112630">
    <property type="protein sequence ID" value="KFM58142.1"/>
    <property type="molecule type" value="Genomic_DNA"/>
</dbReference>
<dbReference type="GO" id="GO:0014069">
    <property type="term" value="C:postsynaptic density"/>
    <property type="evidence" value="ECO:0007669"/>
    <property type="project" value="TreeGrafter"/>
</dbReference>
<gene>
    <name evidence="6" type="ORF">X975_14579</name>
</gene>
<feature type="coiled-coil region" evidence="3">
    <location>
        <begin position="5"/>
        <end position="99"/>
    </location>
</feature>
<feature type="compositionally biased region" description="Basic and acidic residues" evidence="4">
    <location>
        <begin position="173"/>
        <end position="191"/>
    </location>
</feature>
<protein>
    <recommendedName>
        <fullName evidence="5">SAM domain-containing protein</fullName>
    </recommendedName>
</protein>
<proteinExistence type="predicted"/>
<feature type="region of interest" description="Disordered" evidence="4">
    <location>
        <begin position="330"/>
        <end position="351"/>
    </location>
</feature>
<dbReference type="OrthoDB" id="6431958at2759"/>
<feature type="non-terminal residue" evidence="6">
    <location>
        <position position="467"/>
    </location>
</feature>
<evidence type="ECO:0000259" key="5">
    <source>
        <dbReference type="PROSITE" id="PS50105"/>
    </source>
</evidence>
<feature type="domain" description="SAM" evidence="5">
    <location>
        <begin position="421"/>
        <end position="467"/>
    </location>
</feature>
<evidence type="ECO:0000256" key="2">
    <source>
        <dbReference type="ARBA" id="ARBA00023054"/>
    </source>
</evidence>
<sequence>MEADRQKMLKKIESLQHQVNEKELSVQSAKQQIEEYKFKVSKAQQQLHDLERKYSKAKKIIKEFQKREKDYIQQEDFHLQQMQEKDQEYNALVKILKDRVILLEHTLSEVQKAAGLPIELPYDVHQLTPVLRKKNGVQSDSKLSFKQIEVDMSDGSDSELGRRTQSPDAASEDSEKRSTVERKIVKDEHLSQSHPLPDLLEASSARSFAENDVKSNASVDNKAEKGAMAGLDSSNSDASYLKGKLDNGFSMPPRSISFAEEIKVAVLEWNSKVGGSSESDLTRSPQSMDQVMSNGSLVEKFIDDQVVPPSYQHATGENFGYPNCNALSPVGTKEDSSSTHIPCTPPVEIPPKKRNIIQTDNARLSASLDGSREDLMKETKSAFPANLNSQKPSILPPRVPERSSSRDRRPSNWQGRPVHLWTATQVGQWLMVLGMEQYIKSFQAHDITGIHLLNLDSAKLKILGVNS</sequence>
<dbReference type="GO" id="GO:0051015">
    <property type="term" value="F:actin filament binding"/>
    <property type="evidence" value="ECO:0007669"/>
    <property type="project" value="TreeGrafter"/>
</dbReference>
<dbReference type="PROSITE" id="PS50105">
    <property type="entry name" value="SAM_DOMAIN"/>
    <property type="match status" value="1"/>
</dbReference>
<evidence type="ECO:0000256" key="3">
    <source>
        <dbReference type="SAM" id="Coils"/>
    </source>
</evidence>
<dbReference type="SUPFAM" id="SSF47769">
    <property type="entry name" value="SAM/Pointed domain"/>
    <property type="match status" value="1"/>
</dbReference>
<dbReference type="GO" id="GO:0019722">
    <property type="term" value="P:calcium-mediated signaling"/>
    <property type="evidence" value="ECO:0007669"/>
    <property type="project" value="TreeGrafter"/>
</dbReference>
<dbReference type="GO" id="GO:0030425">
    <property type="term" value="C:dendrite"/>
    <property type="evidence" value="ECO:0007669"/>
    <property type="project" value="TreeGrafter"/>
</dbReference>
<dbReference type="InterPro" id="IPR001660">
    <property type="entry name" value="SAM"/>
</dbReference>
<accession>A0A087SZ53</accession>
<organism evidence="6 7">
    <name type="scientific">Stegodyphus mimosarum</name>
    <name type="common">African social velvet spider</name>
    <dbReference type="NCBI Taxonomy" id="407821"/>
    <lineage>
        <taxon>Eukaryota</taxon>
        <taxon>Metazoa</taxon>
        <taxon>Ecdysozoa</taxon>
        <taxon>Arthropoda</taxon>
        <taxon>Chelicerata</taxon>
        <taxon>Arachnida</taxon>
        <taxon>Araneae</taxon>
        <taxon>Araneomorphae</taxon>
        <taxon>Entelegynae</taxon>
        <taxon>Eresoidea</taxon>
        <taxon>Eresidae</taxon>
        <taxon>Stegodyphus</taxon>
    </lineage>
</organism>
<dbReference type="Proteomes" id="UP000054359">
    <property type="component" value="Unassembled WGS sequence"/>
</dbReference>
<evidence type="ECO:0000256" key="4">
    <source>
        <dbReference type="SAM" id="MobiDB-lite"/>
    </source>
</evidence>
<dbReference type="InterPro" id="IPR043446">
    <property type="entry name" value="Neurabin-like"/>
</dbReference>
<keyword evidence="2 3" id="KW-0175">Coiled coil</keyword>
<feature type="compositionally biased region" description="Basic and acidic residues" evidence="4">
    <location>
        <begin position="399"/>
        <end position="410"/>
    </location>
</feature>
<dbReference type="GO" id="GO:0005737">
    <property type="term" value="C:cytoplasm"/>
    <property type="evidence" value="ECO:0007669"/>
    <property type="project" value="TreeGrafter"/>
</dbReference>
<reference evidence="6 7" key="1">
    <citation type="submission" date="2013-11" db="EMBL/GenBank/DDBJ databases">
        <title>Genome sequencing of Stegodyphus mimosarum.</title>
        <authorList>
            <person name="Bechsgaard J."/>
        </authorList>
    </citation>
    <scope>NUCLEOTIDE SEQUENCE [LARGE SCALE GENOMIC DNA]</scope>
</reference>
<dbReference type="STRING" id="407821.A0A087SZ53"/>
<dbReference type="Gene3D" id="1.10.150.50">
    <property type="entry name" value="Transcription Factor, Ets-1"/>
    <property type="match status" value="1"/>
</dbReference>
<name>A0A087SZ53_STEMI</name>
<dbReference type="PANTHER" id="PTHR16154">
    <property type="entry name" value="NEURABIN"/>
    <property type="match status" value="1"/>
</dbReference>
<dbReference type="InterPro" id="IPR013761">
    <property type="entry name" value="SAM/pointed_sf"/>
</dbReference>
<dbReference type="PANTHER" id="PTHR16154:SF6">
    <property type="entry name" value="SPINOPHILIN, ISOFORM J"/>
    <property type="match status" value="1"/>
</dbReference>
<evidence type="ECO:0000313" key="6">
    <source>
        <dbReference type="EMBL" id="KFM58142.1"/>
    </source>
</evidence>